<accession>A0ABQ8CKD7</accession>
<organism evidence="1 2">
    <name type="scientific">Brassica napus</name>
    <name type="common">Rape</name>
    <dbReference type="NCBI Taxonomy" id="3708"/>
    <lineage>
        <taxon>Eukaryota</taxon>
        <taxon>Viridiplantae</taxon>
        <taxon>Streptophyta</taxon>
        <taxon>Embryophyta</taxon>
        <taxon>Tracheophyta</taxon>
        <taxon>Spermatophyta</taxon>
        <taxon>Magnoliopsida</taxon>
        <taxon>eudicotyledons</taxon>
        <taxon>Gunneridae</taxon>
        <taxon>Pentapetalae</taxon>
        <taxon>rosids</taxon>
        <taxon>malvids</taxon>
        <taxon>Brassicales</taxon>
        <taxon>Brassicaceae</taxon>
        <taxon>Brassiceae</taxon>
        <taxon>Brassica</taxon>
    </lineage>
</organism>
<evidence type="ECO:0000313" key="2">
    <source>
        <dbReference type="Proteomes" id="UP000824890"/>
    </source>
</evidence>
<keyword evidence="2" id="KW-1185">Reference proteome</keyword>
<dbReference type="EMBL" id="JAGKQM010000007">
    <property type="protein sequence ID" value="KAH0917525.1"/>
    <property type="molecule type" value="Genomic_DNA"/>
</dbReference>
<sequence>MGSVYPAGRAGIRKDWSLSPSSYDHRTSLYPSSVPDWSLLPEEERHQTYKKRIYPCFLFVHPCSIVSVTHYNRFLEINRESHLQKFKIKYDECNVYLFGISELIAEAINRAVPTTAGCDSKSRTRMNTTQKIQRLHLPLDTLVWESSSEGLPDNLSTGGSSEGFKFSTDSPFQGRVPSEKVVSPNVEQVQLFPFVPLLTNSAAIRGFCLPLRGYKIEKNALNGCIEILAYRAVRREQNLYLSVRRVPVSNKCVIHRSLGQPCATLRGYAYREVLRSL</sequence>
<evidence type="ECO:0000313" key="1">
    <source>
        <dbReference type="EMBL" id="KAH0917525.1"/>
    </source>
</evidence>
<reference evidence="1 2" key="1">
    <citation type="submission" date="2021-05" db="EMBL/GenBank/DDBJ databases">
        <title>Genome Assembly of Synthetic Allotetraploid Brassica napus Reveals Homoeologous Exchanges between Subgenomes.</title>
        <authorList>
            <person name="Davis J.T."/>
        </authorList>
    </citation>
    <scope>NUCLEOTIDE SEQUENCE [LARGE SCALE GENOMIC DNA]</scope>
    <source>
        <strain evidence="2">cv. Da-Ae</strain>
        <tissue evidence="1">Seedling</tissue>
    </source>
</reference>
<gene>
    <name evidence="1" type="ORF">HID58_025185</name>
</gene>
<comment type="caution">
    <text evidence="1">The sequence shown here is derived from an EMBL/GenBank/DDBJ whole genome shotgun (WGS) entry which is preliminary data.</text>
</comment>
<name>A0ABQ8CKD7_BRANA</name>
<protein>
    <submittedName>
        <fullName evidence="1">Uncharacterized protein</fullName>
    </submittedName>
</protein>
<proteinExistence type="predicted"/>
<dbReference type="Proteomes" id="UP000824890">
    <property type="component" value="Unassembled WGS sequence"/>
</dbReference>